<name>A0A1V0SCQ9_9VIRU</name>
<dbReference type="EMBL" id="KY684085">
    <property type="protein sequence ID" value="ARF09503.1"/>
    <property type="molecule type" value="Genomic_DNA"/>
</dbReference>
<feature type="coiled-coil region" evidence="1">
    <location>
        <begin position="153"/>
        <end position="219"/>
    </location>
</feature>
<sequence>MPFFVNFNLIDKNHPLYKFSSLEINDVFHELLTKVDSILFALTDSGVSYENLNFDNLECIEARNDTNNPHIAVILNRYRFSISEMAFVNVRNIDDKYFLNPKHHGEIVFQIKDKLNKPKTKKSKKITIVKPDVPRPMNSVLVEDTNNLDNISPETLKKTIDELENLKKQEEEKLKELEEINEKDTNKFSDFCDKLGDAKREYRRNKEMEEEKKKKFEANKCAYRKMRQHLIDGKITENDISPLFKKEYPIYKFMDEKDLLDKPDEYILYLNMYDELYPEKNEKSDYIPHNVNYLSAEEKKKYLDMKTTNQDIIEEFIYGQPENNLVKKYPSLNEILEKVGDSDNENYEGISFDDNNKQTKQEENLDMMLLELAKSCNGC</sequence>
<accession>A0A1V0SCQ9</accession>
<proteinExistence type="predicted"/>
<evidence type="ECO:0000313" key="2">
    <source>
        <dbReference type="EMBL" id="ARF09503.1"/>
    </source>
</evidence>
<gene>
    <name evidence="2" type="ORF">Indivirus_1_126</name>
</gene>
<organism evidence="2">
    <name type="scientific">Indivirus ILV1</name>
    <dbReference type="NCBI Taxonomy" id="1977633"/>
    <lineage>
        <taxon>Viruses</taxon>
        <taxon>Varidnaviria</taxon>
        <taxon>Bamfordvirae</taxon>
        <taxon>Nucleocytoviricota</taxon>
        <taxon>Megaviricetes</taxon>
        <taxon>Imitervirales</taxon>
        <taxon>Mimiviridae</taxon>
        <taxon>Klosneuvirinae</taxon>
        <taxon>Indivirus</taxon>
    </lineage>
</organism>
<evidence type="ECO:0000256" key="1">
    <source>
        <dbReference type="SAM" id="Coils"/>
    </source>
</evidence>
<reference evidence="2" key="1">
    <citation type="journal article" date="2017" name="Science">
        <title>Giant viruses with an expanded complement of translation system components.</title>
        <authorList>
            <person name="Schulz F."/>
            <person name="Yutin N."/>
            <person name="Ivanova N.N."/>
            <person name="Ortega D.R."/>
            <person name="Lee T.K."/>
            <person name="Vierheilig J."/>
            <person name="Daims H."/>
            <person name="Horn M."/>
            <person name="Wagner M."/>
            <person name="Jensen G.J."/>
            <person name="Kyrpides N.C."/>
            <person name="Koonin E.V."/>
            <person name="Woyke T."/>
        </authorList>
    </citation>
    <scope>NUCLEOTIDE SEQUENCE</scope>
    <source>
        <strain evidence="2">ILV1</strain>
    </source>
</reference>
<protein>
    <submittedName>
        <fullName evidence="2">Uncharacterized protein</fullName>
    </submittedName>
</protein>
<keyword evidence="1" id="KW-0175">Coiled coil</keyword>